<evidence type="ECO:0000256" key="8">
    <source>
        <dbReference type="SAM" id="MobiDB-lite"/>
    </source>
</evidence>
<comment type="similarity">
    <text evidence="1">Belongs to the bacterial ribosomal protein bS1 family.</text>
</comment>
<dbReference type="CDD" id="cd05687">
    <property type="entry name" value="S1_RPS1_repeat_ec1_hs1"/>
    <property type="match status" value="1"/>
</dbReference>
<dbReference type="CDD" id="cd04465">
    <property type="entry name" value="S1_RPS1_repeat_ec2_hs2"/>
    <property type="match status" value="1"/>
</dbReference>
<dbReference type="Proteomes" id="UP000182200">
    <property type="component" value="Unassembled WGS sequence"/>
</dbReference>
<dbReference type="PANTHER" id="PTHR10724">
    <property type="entry name" value="30S RIBOSOMAL PROTEIN S1"/>
    <property type="match status" value="1"/>
</dbReference>
<accession>A0A0P1M6Z9</accession>
<feature type="domain" description="S1 motif" evidence="9">
    <location>
        <begin position="420"/>
        <end position="490"/>
    </location>
</feature>
<dbReference type="PRINTS" id="PR00681">
    <property type="entry name" value="RIBOSOMALS1"/>
</dbReference>
<dbReference type="NCBIfam" id="NF004953">
    <property type="entry name" value="PRK06299.1-3"/>
    <property type="match status" value="1"/>
</dbReference>
<dbReference type="GO" id="GO:0006412">
    <property type="term" value="P:translation"/>
    <property type="evidence" value="ECO:0007669"/>
    <property type="project" value="TreeGrafter"/>
</dbReference>
<dbReference type="SUPFAM" id="SSF50249">
    <property type="entry name" value="Nucleic acid-binding proteins"/>
    <property type="match status" value="6"/>
</dbReference>
<dbReference type="FunFam" id="2.40.50.140:FF:000110">
    <property type="entry name" value="30S ribosomal protein S1"/>
    <property type="match status" value="1"/>
</dbReference>
<dbReference type="EMBL" id="CZVI01000009">
    <property type="protein sequence ID" value="CUS85386.1"/>
    <property type="molecule type" value="Genomic_DNA"/>
</dbReference>
<evidence type="ECO:0000313" key="12">
    <source>
        <dbReference type="Proteomes" id="UP000182011"/>
    </source>
</evidence>
<feature type="domain" description="S1 motif" evidence="9">
    <location>
        <begin position="71"/>
        <end position="136"/>
    </location>
</feature>
<dbReference type="PANTHER" id="PTHR10724:SF7">
    <property type="entry name" value="SMALL RIBOSOMAL SUBUNIT PROTEIN BS1C"/>
    <property type="match status" value="1"/>
</dbReference>
<keyword evidence="2" id="KW-0677">Repeat</keyword>
<evidence type="ECO:0000313" key="11">
    <source>
        <dbReference type="EMBL" id="CUU06593.1"/>
    </source>
</evidence>
<accession>A0A0P1LJF9</accession>
<dbReference type="PROSITE" id="PS50126">
    <property type="entry name" value="S1"/>
    <property type="match status" value="6"/>
</dbReference>
<feature type="compositionally biased region" description="Polar residues" evidence="8">
    <location>
        <begin position="7"/>
        <end position="18"/>
    </location>
</feature>
<feature type="domain" description="S1 motif" evidence="9">
    <location>
        <begin position="333"/>
        <end position="403"/>
    </location>
</feature>
<dbReference type="EMBL" id="FAOP01000006">
    <property type="protein sequence ID" value="CUU06593.1"/>
    <property type="molecule type" value="Genomic_DNA"/>
</dbReference>
<reference evidence="10 13" key="2">
    <citation type="submission" date="2015-11" db="EMBL/GenBank/DDBJ databases">
        <authorList>
            <person name="Varghese N."/>
        </authorList>
    </citation>
    <scope>NUCLEOTIDE SEQUENCE [LARGE SCALE GENOMIC DNA]</scope>
    <source>
        <strain evidence="10 13">JGI-8</strain>
    </source>
</reference>
<dbReference type="Proteomes" id="UP000182011">
    <property type="component" value="Unassembled WGS sequence"/>
</dbReference>
<dbReference type="InterPro" id="IPR003029">
    <property type="entry name" value="S1_domain"/>
</dbReference>
<dbReference type="AlphaFoldDB" id="A0A0P1LT36"/>
<gene>
    <name evidence="11" type="ORF">JGI4_01547</name>
    <name evidence="10" type="ORF">JGI8_00895</name>
</gene>
<feature type="region of interest" description="Disordered" evidence="8">
    <location>
        <begin position="626"/>
        <end position="646"/>
    </location>
</feature>
<dbReference type="RefSeq" id="WP_082349223.1">
    <property type="nucleotide sequence ID" value="NZ_CZVI01000009.1"/>
</dbReference>
<organism evidence="11 12">
    <name type="scientific">Candidatus Kryptonium thompsonii</name>
    <dbReference type="NCBI Taxonomy" id="1633631"/>
    <lineage>
        <taxon>Bacteria</taxon>
        <taxon>Pseudomonadati</taxon>
        <taxon>Candidatus Kryptoniota</taxon>
        <taxon>Candidatus Kryptonium</taxon>
    </lineage>
</organism>
<evidence type="ECO:0000256" key="6">
    <source>
        <dbReference type="ARBA" id="ARBA00035293"/>
    </source>
</evidence>
<evidence type="ECO:0000313" key="13">
    <source>
        <dbReference type="Proteomes" id="UP000182200"/>
    </source>
</evidence>
<feature type="domain" description="S1 motif" evidence="9">
    <location>
        <begin position="154"/>
        <end position="220"/>
    </location>
</feature>
<dbReference type="GO" id="GO:0022627">
    <property type="term" value="C:cytosolic small ribosomal subunit"/>
    <property type="evidence" value="ECO:0007669"/>
    <property type="project" value="TreeGrafter"/>
</dbReference>
<accession>A0A0S4N8W9</accession>
<evidence type="ECO:0000313" key="10">
    <source>
        <dbReference type="EMBL" id="CUS85386.1"/>
    </source>
</evidence>
<feature type="domain" description="S1 motif" evidence="9">
    <location>
        <begin position="507"/>
        <end position="578"/>
    </location>
</feature>
<keyword evidence="13" id="KW-1185">Reference proteome</keyword>
<dbReference type="Gene3D" id="2.40.50.140">
    <property type="entry name" value="Nucleic acid-binding proteins"/>
    <property type="match status" value="6"/>
</dbReference>
<accession>A0A0P1LS95</accession>
<evidence type="ECO:0000256" key="1">
    <source>
        <dbReference type="ARBA" id="ARBA00006767"/>
    </source>
</evidence>
<dbReference type="GO" id="GO:0003729">
    <property type="term" value="F:mRNA binding"/>
    <property type="evidence" value="ECO:0007669"/>
    <property type="project" value="TreeGrafter"/>
</dbReference>
<keyword evidence="3" id="KW-0694">RNA-binding</keyword>
<dbReference type="FunFam" id="2.40.50.140:FF:000011">
    <property type="entry name" value="30S ribosomal protein S1"/>
    <property type="match status" value="2"/>
</dbReference>
<dbReference type="STRING" id="1633631.GCA_001442925_01542"/>
<keyword evidence="4 11" id="KW-0689">Ribosomal protein</keyword>
<keyword evidence="5" id="KW-0687">Ribonucleoprotein</keyword>
<evidence type="ECO:0000256" key="3">
    <source>
        <dbReference type="ARBA" id="ARBA00022884"/>
    </source>
</evidence>
<dbReference type="Pfam" id="PF00575">
    <property type="entry name" value="S1"/>
    <property type="match status" value="6"/>
</dbReference>
<feature type="region of interest" description="Disordered" evidence="8">
    <location>
        <begin position="1"/>
        <end position="29"/>
    </location>
</feature>
<dbReference type="InterPro" id="IPR012340">
    <property type="entry name" value="NA-bd_OB-fold"/>
</dbReference>
<evidence type="ECO:0000256" key="5">
    <source>
        <dbReference type="ARBA" id="ARBA00023274"/>
    </source>
</evidence>
<evidence type="ECO:0000259" key="9">
    <source>
        <dbReference type="PROSITE" id="PS50126"/>
    </source>
</evidence>
<accession>A0A0P1LU76</accession>
<evidence type="ECO:0000256" key="7">
    <source>
        <dbReference type="ARBA" id="ARBA00035517"/>
    </source>
</evidence>
<evidence type="ECO:0000256" key="2">
    <source>
        <dbReference type="ARBA" id="ARBA00022737"/>
    </source>
</evidence>
<dbReference type="GO" id="GO:0003735">
    <property type="term" value="F:structural constituent of ribosome"/>
    <property type="evidence" value="ECO:0007669"/>
    <property type="project" value="TreeGrafter"/>
</dbReference>
<dbReference type="CDD" id="cd05688">
    <property type="entry name" value="S1_RPS1_repeat_ec3"/>
    <property type="match status" value="1"/>
</dbReference>
<reference evidence="11 12" key="1">
    <citation type="submission" date="2015-11" db="EMBL/GenBank/DDBJ databases">
        <authorList>
            <person name="Zhang Y."/>
            <person name="Guo Z."/>
        </authorList>
    </citation>
    <scope>NUCLEOTIDE SEQUENCE [LARGE SCALE GENOMIC DNA]</scope>
    <source>
        <strain evidence="11">JGI-4</strain>
    </source>
</reference>
<dbReference type="OrthoDB" id="9804077at2"/>
<feature type="domain" description="S1 motif" evidence="9">
    <location>
        <begin position="241"/>
        <end position="316"/>
    </location>
</feature>
<evidence type="ECO:0000256" key="4">
    <source>
        <dbReference type="ARBA" id="ARBA00022980"/>
    </source>
</evidence>
<sequence>MAEIFENLNQNPTQQETAPQIAEDEHETVTSYLKKRKGDKIKIYNEGGYSEEEQKKLLKLYEQSLSKVVEGDILEGEVIEIDRERGEVVIDIGFKSPGIVPLNEFRNPEALKVGDKVEVSIEKVEDKEGQIVVSHKRAHFLRVWKRVNEAFAKDEILKGTIIKRIKGGFVVDIDGLLAFLPGSQVDIKPIRDYDAWVGKEIECKVVKINQAAENVVVSRKALVEKELEERKRKFFETVKVGDRVRGTVKAIVDFGVFVDMDGIDGLIHITDLSWGRVNHPSEVVQLDQELEMVVTRVDEVTLPTGEKVKRVSLGLKQLQPHPWDNIDQKYKVGQKVTGKVVAITDYGAFIEIEKGIEGLIHISEMSWTQHIKHPSQFVTMGQIVDAVILHLDKEGRKLSLSMKRLEPDPWEKVEEKYPIGSKHKGIVRNITNFGVFVELEPGIDGLIHISDLSWTKKIRHPAEVVKKDQEIDVVILGIDKEQRRVTLGHKQIYPNPWDKLEQIYKVGTETQGKIVRIIEKGVIVELPDGVDAFVPISHLLPGHTQIKNIHAVFKEGETLPLKVIEFDKERQKIILSVSEYFKDKSERLVKEFLAKHPVPSDEAQLKAPVTSIGIEAEGEERVFIESNHGKENYPGQRAQGAQQKQN</sequence>
<dbReference type="SMART" id="SM00316">
    <property type="entry name" value="S1"/>
    <property type="match status" value="6"/>
</dbReference>
<dbReference type="InterPro" id="IPR050437">
    <property type="entry name" value="Ribos_protein_bS1-like"/>
</dbReference>
<protein>
    <recommendedName>
        <fullName evidence="6">Small ribosomal subunit protein bS1</fullName>
    </recommendedName>
    <alternativeName>
        <fullName evidence="7">30S ribosomal protein S1</fullName>
    </alternativeName>
</protein>
<proteinExistence type="inferred from homology"/>
<accession>A0A0P1LT36</accession>
<name>A0A0P1LT36_9BACT</name>
<dbReference type="InterPro" id="IPR035104">
    <property type="entry name" value="Ribosomal_protein_S1-like"/>
</dbReference>